<evidence type="ECO:0000313" key="5">
    <source>
        <dbReference type="Proteomes" id="UP000635245"/>
    </source>
</evidence>
<proteinExistence type="inferred from homology"/>
<keyword evidence="5" id="KW-1185">Reference proteome</keyword>
<accession>A0A934V3Y6</accession>
<protein>
    <recommendedName>
        <fullName evidence="2">Anti-sigma factor antagonist</fullName>
    </recommendedName>
</protein>
<dbReference type="AlphaFoldDB" id="A0A934V3Y6"/>
<dbReference type="RefSeq" id="WP_200314955.1">
    <property type="nucleotide sequence ID" value="NZ_JAENJH010000001.1"/>
</dbReference>
<organism evidence="4 5">
    <name type="scientific">Prauserella cavernicola</name>
    <dbReference type="NCBI Taxonomy" id="2800127"/>
    <lineage>
        <taxon>Bacteria</taxon>
        <taxon>Bacillati</taxon>
        <taxon>Actinomycetota</taxon>
        <taxon>Actinomycetes</taxon>
        <taxon>Pseudonocardiales</taxon>
        <taxon>Pseudonocardiaceae</taxon>
        <taxon>Prauserella</taxon>
    </lineage>
</organism>
<dbReference type="Proteomes" id="UP000635245">
    <property type="component" value="Unassembled WGS sequence"/>
</dbReference>
<dbReference type="PROSITE" id="PS50801">
    <property type="entry name" value="STAS"/>
    <property type="match status" value="1"/>
</dbReference>
<evidence type="ECO:0000259" key="3">
    <source>
        <dbReference type="PROSITE" id="PS50801"/>
    </source>
</evidence>
<dbReference type="PANTHER" id="PTHR33495">
    <property type="entry name" value="ANTI-SIGMA FACTOR ANTAGONIST TM_1081-RELATED-RELATED"/>
    <property type="match status" value="1"/>
</dbReference>
<dbReference type="EMBL" id="JAENJH010000001">
    <property type="protein sequence ID" value="MBK1783550.1"/>
    <property type="molecule type" value="Genomic_DNA"/>
</dbReference>
<dbReference type="InterPro" id="IPR003658">
    <property type="entry name" value="Anti-sigma_ant"/>
</dbReference>
<dbReference type="InterPro" id="IPR002645">
    <property type="entry name" value="STAS_dom"/>
</dbReference>
<feature type="domain" description="STAS" evidence="3">
    <location>
        <begin position="19"/>
        <end position="116"/>
    </location>
</feature>
<sequence>MSIPGPSAREPNGTHAAVVSVRTERRGDVLVLAVAGEIDMATAPRLDDAIAGATRARPRVLVVDLSEVVFLSAAGMSALMRAADDTTAYAGSFRVVASTPLTQRVLELMGLDDELEVHRDLEAACREPNS</sequence>
<name>A0A934V3Y6_9PSEU</name>
<dbReference type="GO" id="GO:0043856">
    <property type="term" value="F:anti-sigma factor antagonist activity"/>
    <property type="evidence" value="ECO:0007669"/>
    <property type="project" value="InterPro"/>
</dbReference>
<dbReference type="Gene3D" id="3.30.750.24">
    <property type="entry name" value="STAS domain"/>
    <property type="match status" value="1"/>
</dbReference>
<comment type="similarity">
    <text evidence="1 2">Belongs to the anti-sigma-factor antagonist family.</text>
</comment>
<evidence type="ECO:0000313" key="4">
    <source>
        <dbReference type="EMBL" id="MBK1783550.1"/>
    </source>
</evidence>
<reference evidence="4" key="1">
    <citation type="submission" date="2020-12" db="EMBL/GenBank/DDBJ databases">
        <title>Prauserella sp. ASG 168, a novel actinomycete isolated from cave rock.</title>
        <authorList>
            <person name="Suriyachadkun C."/>
        </authorList>
    </citation>
    <scope>NUCLEOTIDE SEQUENCE</scope>
    <source>
        <strain evidence="4">ASG 168</strain>
    </source>
</reference>
<evidence type="ECO:0000256" key="1">
    <source>
        <dbReference type="ARBA" id="ARBA00009013"/>
    </source>
</evidence>
<gene>
    <name evidence="4" type="ORF">JHE00_04365</name>
</gene>
<comment type="caution">
    <text evidence="4">The sequence shown here is derived from an EMBL/GenBank/DDBJ whole genome shotgun (WGS) entry which is preliminary data.</text>
</comment>
<dbReference type="NCBIfam" id="TIGR00377">
    <property type="entry name" value="ant_ant_sig"/>
    <property type="match status" value="1"/>
</dbReference>
<dbReference type="SUPFAM" id="SSF52091">
    <property type="entry name" value="SpoIIaa-like"/>
    <property type="match status" value="1"/>
</dbReference>
<dbReference type="PANTHER" id="PTHR33495:SF13">
    <property type="entry name" value="ANTI-SIGMA-F FACTOR ANTAGONIST RSFB"/>
    <property type="match status" value="1"/>
</dbReference>
<dbReference type="Pfam" id="PF01740">
    <property type="entry name" value="STAS"/>
    <property type="match status" value="1"/>
</dbReference>
<dbReference type="InterPro" id="IPR036513">
    <property type="entry name" value="STAS_dom_sf"/>
</dbReference>
<dbReference type="CDD" id="cd07043">
    <property type="entry name" value="STAS_anti-anti-sigma_factors"/>
    <property type="match status" value="1"/>
</dbReference>
<evidence type="ECO:0000256" key="2">
    <source>
        <dbReference type="RuleBase" id="RU003749"/>
    </source>
</evidence>